<accession>A0ABR7LJD5</accession>
<dbReference type="CDD" id="cd06223">
    <property type="entry name" value="PRTases_typeI"/>
    <property type="match status" value="1"/>
</dbReference>
<keyword evidence="4" id="KW-1185">Reference proteome</keyword>
<evidence type="ECO:0000313" key="4">
    <source>
        <dbReference type="Proteomes" id="UP000805614"/>
    </source>
</evidence>
<dbReference type="Gene3D" id="3.40.50.2020">
    <property type="match status" value="1"/>
</dbReference>
<dbReference type="InterPro" id="IPR051910">
    <property type="entry name" value="ComF/GntX_DNA_util-trans"/>
</dbReference>
<dbReference type="Pfam" id="PF00156">
    <property type="entry name" value="Pribosyltran"/>
    <property type="match status" value="1"/>
</dbReference>
<comment type="similarity">
    <text evidence="1">Belongs to the ComF/GntX family.</text>
</comment>
<dbReference type="Proteomes" id="UP000805614">
    <property type="component" value="Unassembled WGS sequence"/>
</dbReference>
<dbReference type="PANTHER" id="PTHR47505:SF1">
    <property type="entry name" value="DNA UTILIZATION PROTEIN YHGH"/>
    <property type="match status" value="1"/>
</dbReference>
<evidence type="ECO:0000313" key="3">
    <source>
        <dbReference type="EMBL" id="MBC6464874.1"/>
    </source>
</evidence>
<dbReference type="EMBL" id="JABVEC010000002">
    <property type="protein sequence ID" value="MBC6464874.1"/>
    <property type="molecule type" value="Genomic_DNA"/>
</dbReference>
<organism evidence="3 4">
    <name type="scientific">Actinomadura alba</name>
    <dbReference type="NCBI Taxonomy" id="406431"/>
    <lineage>
        <taxon>Bacteria</taxon>
        <taxon>Bacillati</taxon>
        <taxon>Actinomycetota</taxon>
        <taxon>Actinomycetes</taxon>
        <taxon>Streptosporangiales</taxon>
        <taxon>Thermomonosporaceae</taxon>
        <taxon>Actinomadura</taxon>
    </lineage>
</organism>
<dbReference type="PANTHER" id="PTHR47505">
    <property type="entry name" value="DNA UTILIZATION PROTEIN YHGH"/>
    <property type="match status" value="1"/>
</dbReference>
<evidence type="ECO:0000259" key="2">
    <source>
        <dbReference type="Pfam" id="PF00156"/>
    </source>
</evidence>
<dbReference type="InterPro" id="IPR000836">
    <property type="entry name" value="PRTase_dom"/>
</dbReference>
<comment type="caution">
    <text evidence="3">The sequence shown here is derived from an EMBL/GenBank/DDBJ whole genome shotgun (WGS) entry which is preliminary data.</text>
</comment>
<proteinExistence type="inferred from homology"/>
<evidence type="ECO:0000256" key="1">
    <source>
        <dbReference type="ARBA" id="ARBA00008007"/>
    </source>
</evidence>
<dbReference type="SUPFAM" id="SSF53271">
    <property type="entry name" value="PRTase-like"/>
    <property type="match status" value="1"/>
</dbReference>
<gene>
    <name evidence="3" type="ORF">HKK74_05085</name>
</gene>
<protein>
    <submittedName>
        <fullName evidence="3">ComF family protein</fullName>
    </submittedName>
</protein>
<sequence>MLPQACAGCERARVPLCRACAGRLSAPAWPARPSPAPGGLPPPWAVADYEGAVRAVILAYKESGRTGLARPLGSALARSAYAAAGDGAGPWPVGSGEAGFRLAGGEGRAASRPVWLVPVPSARAATRRRGHDPLRGITIAAVAALRRCGVPARRLSVLRQIRPVADQSMLSAVERAENLSGALAVARPGAVEGLRVIVVDDVLTTGATLAEAARALRAAGAVVSAAAVVAATRRRAGDLAPW</sequence>
<name>A0ABR7LJD5_9ACTN</name>
<dbReference type="InterPro" id="IPR029057">
    <property type="entry name" value="PRTase-like"/>
</dbReference>
<reference evidence="3 4" key="1">
    <citation type="submission" date="2020-06" db="EMBL/GenBank/DDBJ databases">
        <title>Actinomadura xiongansis sp. nov., isolated from soil of Baiyangdian.</title>
        <authorList>
            <person name="Zhang X."/>
        </authorList>
    </citation>
    <scope>NUCLEOTIDE SEQUENCE [LARGE SCALE GENOMIC DNA]</scope>
    <source>
        <strain evidence="3 4">HBUM206468</strain>
    </source>
</reference>
<feature type="domain" description="Phosphoribosyltransferase" evidence="2">
    <location>
        <begin position="186"/>
        <end position="234"/>
    </location>
</feature>